<dbReference type="InterPro" id="IPR003749">
    <property type="entry name" value="ThiS/MoaD-like"/>
</dbReference>
<dbReference type="InterPro" id="IPR016155">
    <property type="entry name" value="Mopterin_synth/thiamin_S_b"/>
</dbReference>
<reference evidence="1" key="1">
    <citation type="submission" date="2020-12" db="EMBL/GenBank/DDBJ databases">
        <title>Desulfobium dissulfuricans gen. nov., sp. nov., a novel mesophilic, sulfate-reducing bacterium isolated from a deep-sea hydrothermal vent.</title>
        <authorList>
            <person name="Hashimoto Y."/>
            <person name="Tame A."/>
            <person name="Sawayama S."/>
            <person name="Miyazaki J."/>
            <person name="Takai K."/>
            <person name="Nakagawa S."/>
        </authorList>
    </citation>
    <scope>NUCLEOTIDE SEQUENCE</scope>
    <source>
        <strain evidence="1">GF1</strain>
    </source>
</reference>
<dbReference type="Gene3D" id="3.10.20.30">
    <property type="match status" value="1"/>
</dbReference>
<dbReference type="KEGG" id="ddu:GF1_24260"/>
<keyword evidence="2" id="KW-1185">Reference proteome</keyword>
<protein>
    <recommendedName>
        <fullName evidence="3">Thiamine biosynthesis protein ThiS</fullName>
    </recommendedName>
</protein>
<accession>A0A915U393</accession>
<proteinExistence type="predicted"/>
<sequence length="66" mass="7366">MHIICNGQQQEIKEETTLSSLLDSLKLRPDAVVAEVNKNIIDPDQYDTLLLQDGDRVELIRFVGGG</sequence>
<dbReference type="Pfam" id="PF02597">
    <property type="entry name" value="ThiS"/>
    <property type="match status" value="1"/>
</dbReference>
<dbReference type="RefSeq" id="WP_267926789.1">
    <property type="nucleotide sequence ID" value="NZ_AP024233.1"/>
</dbReference>
<dbReference type="InterPro" id="IPR012675">
    <property type="entry name" value="Beta-grasp_dom_sf"/>
</dbReference>
<dbReference type="PANTHER" id="PTHR34472:SF1">
    <property type="entry name" value="SULFUR CARRIER PROTEIN THIS"/>
    <property type="match status" value="1"/>
</dbReference>
<gene>
    <name evidence="1" type="ORF">GF1_24260</name>
</gene>
<evidence type="ECO:0000313" key="1">
    <source>
        <dbReference type="EMBL" id="BCO10050.1"/>
    </source>
</evidence>
<dbReference type="NCBIfam" id="TIGR01683">
    <property type="entry name" value="thiS"/>
    <property type="match status" value="1"/>
</dbReference>
<organism evidence="1 2">
    <name type="scientific">Desulfolithobacter dissulfuricans</name>
    <dbReference type="NCBI Taxonomy" id="2795293"/>
    <lineage>
        <taxon>Bacteria</taxon>
        <taxon>Pseudomonadati</taxon>
        <taxon>Thermodesulfobacteriota</taxon>
        <taxon>Desulfobulbia</taxon>
        <taxon>Desulfobulbales</taxon>
        <taxon>Desulfobulbaceae</taxon>
        <taxon>Desulfolithobacter</taxon>
    </lineage>
</organism>
<dbReference type="Proteomes" id="UP001063350">
    <property type="component" value="Chromosome"/>
</dbReference>
<evidence type="ECO:0000313" key="2">
    <source>
        <dbReference type="Proteomes" id="UP001063350"/>
    </source>
</evidence>
<dbReference type="InterPro" id="IPR010035">
    <property type="entry name" value="Thi_S"/>
</dbReference>
<dbReference type="PANTHER" id="PTHR34472">
    <property type="entry name" value="SULFUR CARRIER PROTEIN THIS"/>
    <property type="match status" value="1"/>
</dbReference>
<evidence type="ECO:0008006" key="3">
    <source>
        <dbReference type="Google" id="ProtNLM"/>
    </source>
</evidence>
<dbReference type="CDD" id="cd00565">
    <property type="entry name" value="Ubl_ThiS"/>
    <property type="match status" value="1"/>
</dbReference>
<dbReference type="SUPFAM" id="SSF54285">
    <property type="entry name" value="MoaD/ThiS"/>
    <property type="match status" value="1"/>
</dbReference>
<name>A0A915U393_9BACT</name>
<dbReference type="AlphaFoldDB" id="A0A915U393"/>
<dbReference type="EMBL" id="AP024233">
    <property type="protein sequence ID" value="BCO10050.1"/>
    <property type="molecule type" value="Genomic_DNA"/>
</dbReference>